<dbReference type="AlphaFoldDB" id="A0A9P6EEA9"/>
<dbReference type="OrthoDB" id="3258555at2759"/>
<protein>
    <recommendedName>
        <fullName evidence="3">F-box domain-containing protein</fullName>
    </recommendedName>
</protein>
<dbReference type="InterPro" id="IPR032675">
    <property type="entry name" value="LRR_dom_sf"/>
</dbReference>
<gene>
    <name evidence="1" type="ORF">CPB83DRAFT_402294</name>
</gene>
<proteinExistence type="predicted"/>
<dbReference type="Gene3D" id="3.80.10.10">
    <property type="entry name" value="Ribonuclease Inhibitor"/>
    <property type="match status" value="1"/>
</dbReference>
<comment type="caution">
    <text evidence="1">The sequence shown here is derived from an EMBL/GenBank/DDBJ whole genome shotgun (WGS) entry which is preliminary data.</text>
</comment>
<name>A0A9P6EEA9_9AGAR</name>
<dbReference type="Proteomes" id="UP000807306">
    <property type="component" value="Unassembled WGS sequence"/>
</dbReference>
<dbReference type="SUPFAM" id="SSF52047">
    <property type="entry name" value="RNI-like"/>
    <property type="match status" value="1"/>
</dbReference>
<evidence type="ECO:0008006" key="3">
    <source>
        <dbReference type="Google" id="ProtNLM"/>
    </source>
</evidence>
<organism evidence="1 2">
    <name type="scientific">Crepidotus variabilis</name>
    <dbReference type="NCBI Taxonomy" id="179855"/>
    <lineage>
        <taxon>Eukaryota</taxon>
        <taxon>Fungi</taxon>
        <taxon>Dikarya</taxon>
        <taxon>Basidiomycota</taxon>
        <taxon>Agaricomycotina</taxon>
        <taxon>Agaricomycetes</taxon>
        <taxon>Agaricomycetidae</taxon>
        <taxon>Agaricales</taxon>
        <taxon>Agaricineae</taxon>
        <taxon>Crepidotaceae</taxon>
        <taxon>Crepidotus</taxon>
    </lineage>
</organism>
<accession>A0A9P6EEA9</accession>
<keyword evidence="2" id="KW-1185">Reference proteome</keyword>
<reference evidence="1" key="1">
    <citation type="submission" date="2020-11" db="EMBL/GenBank/DDBJ databases">
        <authorList>
            <consortium name="DOE Joint Genome Institute"/>
            <person name="Ahrendt S."/>
            <person name="Riley R."/>
            <person name="Andreopoulos W."/>
            <person name="Labutti K."/>
            <person name="Pangilinan J."/>
            <person name="Ruiz-Duenas F.J."/>
            <person name="Barrasa J.M."/>
            <person name="Sanchez-Garcia M."/>
            <person name="Camarero S."/>
            <person name="Miyauchi S."/>
            <person name="Serrano A."/>
            <person name="Linde D."/>
            <person name="Babiker R."/>
            <person name="Drula E."/>
            <person name="Ayuso-Fernandez I."/>
            <person name="Pacheco R."/>
            <person name="Padilla G."/>
            <person name="Ferreira P."/>
            <person name="Barriuso J."/>
            <person name="Kellner H."/>
            <person name="Castanera R."/>
            <person name="Alfaro M."/>
            <person name="Ramirez L."/>
            <person name="Pisabarro A.G."/>
            <person name="Kuo A."/>
            <person name="Tritt A."/>
            <person name="Lipzen A."/>
            <person name="He G."/>
            <person name="Yan M."/>
            <person name="Ng V."/>
            <person name="Cullen D."/>
            <person name="Martin F."/>
            <person name="Rosso M.-N."/>
            <person name="Henrissat B."/>
            <person name="Hibbett D."/>
            <person name="Martinez A.T."/>
            <person name="Grigoriev I.V."/>
        </authorList>
    </citation>
    <scope>NUCLEOTIDE SEQUENCE</scope>
    <source>
        <strain evidence="1">CBS 506.95</strain>
    </source>
</reference>
<evidence type="ECO:0000313" key="2">
    <source>
        <dbReference type="Proteomes" id="UP000807306"/>
    </source>
</evidence>
<sequence length="491" mass="55162">MVNELPKEILWLIFQRVIPPVSLLDPSMAAGPDSPWARTLEMKKNLTLVCQGWREVGTCFLYGDITIRRLPQLVSLLHALEGPSGQELGKLIKSLELNCYIPGGSIAVNFGRCLQTLFRLCPSLTRFSYSSQCALPLTIFQYDDPLPASISELSLEKTVDSATIQHILNYVRNNLQYLRIGTPIAEWPSSYESDQPFSTFPSLHTLWIDVCGDRLGPEMNAMATWTLPSLNRLIVSRVYRAESSYAVSDGSTLPVSVAKDAVIKFLNRYGEAIKDLCLHDFSCDEDFLLQLLHCCPSLERLTVDYLYSSDDTSPYHLGPHASLRCVNLLIAKFEGKACIKVDDISSFLGYREICGLPSFAYRWLHEFDTVIDDSFELNLFHHRLVKYDVRIDWNVVESTPRTQDFEDETSSSEASSDIVYDVYELASTTGSDNVSDEGEDWKDVLISGGSVTDLSEDDVVDRDVDAECGIFEALLSEHGSRGIYTQRTHPE</sequence>
<dbReference type="EMBL" id="MU157862">
    <property type="protein sequence ID" value="KAF9527352.1"/>
    <property type="molecule type" value="Genomic_DNA"/>
</dbReference>
<evidence type="ECO:0000313" key="1">
    <source>
        <dbReference type="EMBL" id="KAF9527352.1"/>
    </source>
</evidence>